<gene>
    <name evidence="9" type="ORF">WOB96_07145</name>
</gene>
<evidence type="ECO:0000256" key="1">
    <source>
        <dbReference type="ARBA" id="ARBA00001961"/>
    </source>
</evidence>
<dbReference type="PANTHER" id="PTHR41536:SF1">
    <property type="entry name" value="PKHD-TYPE HYDROXYLASE YBIX"/>
    <property type="match status" value="1"/>
</dbReference>
<comment type="cofactor">
    <cofactor evidence="1 7">
        <name>L-ascorbate</name>
        <dbReference type="ChEBI" id="CHEBI:38290"/>
    </cofactor>
</comment>
<evidence type="ECO:0000256" key="3">
    <source>
        <dbReference type="ARBA" id="ARBA00022896"/>
    </source>
</evidence>
<dbReference type="GO" id="GO:0051213">
    <property type="term" value="F:dioxygenase activity"/>
    <property type="evidence" value="ECO:0007669"/>
    <property type="project" value="UniProtKB-KW"/>
</dbReference>
<accession>A0ABU9D7N3</accession>
<comment type="cofactor">
    <cofactor evidence="7">
        <name>Fe(2+)</name>
        <dbReference type="ChEBI" id="CHEBI:29033"/>
    </cofactor>
    <text evidence="7">Binds 1 Fe(2+) ion per subunit.</text>
</comment>
<sequence>MLLEVNQVLDAAELAMIRQKLAEAEFDDGRITAGYQSAQVKRNRQLAETHPLAREIAEYIAQTVQRHPLFITGALPRRIFPPLINRYEAGMDFGLHVDNALRGRSEPLRTDVSCTLFLSEPGEYAGGELVVEDTYGSHAVKLAAGDMVLYPASSLHRVTPVTRGVRLAAFFWVESLIRDDSRRNLLLNLDVAIQSLTRKQPDAPELVQLTACYHNLLRMWAET</sequence>
<dbReference type="RefSeq" id="WP_341370596.1">
    <property type="nucleotide sequence ID" value="NZ_JBBPCO010000006.1"/>
</dbReference>
<evidence type="ECO:0000256" key="5">
    <source>
        <dbReference type="ARBA" id="ARBA00023002"/>
    </source>
</evidence>
<name>A0ABU9D7N3_9PROT</name>
<dbReference type="InterPro" id="IPR023550">
    <property type="entry name" value="PKHD_hydroxylase"/>
</dbReference>
<dbReference type="PANTHER" id="PTHR41536">
    <property type="entry name" value="PKHD-TYPE HYDROXYLASE YBIX"/>
    <property type="match status" value="1"/>
</dbReference>
<keyword evidence="6 7" id="KW-0408">Iron</keyword>
<evidence type="ECO:0000259" key="8">
    <source>
        <dbReference type="PROSITE" id="PS51471"/>
    </source>
</evidence>
<evidence type="ECO:0000256" key="2">
    <source>
        <dbReference type="ARBA" id="ARBA00022723"/>
    </source>
</evidence>
<protein>
    <submittedName>
        <fullName evidence="9">Fe2+-dependent dioxygenase</fullName>
    </submittedName>
</protein>
<feature type="binding site" evidence="7">
    <location>
        <position position="156"/>
    </location>
    <ligand>
        <name>Fe cation</name>
        <dbReference type="ChEBI" id="CHEBI:24875"/>
    </ligand>
</feature>
<keyword evidence="4 7" id="KW-0223">Dioxygenase</keyword>
<evidence type="ECO:0000256" key="7">
    <source>
        <dbReference type="HAMAP-Rule" id="MF_00657"/>
    </source>
</evidence>
<evidence type="ECO:0000313" key="9">
    <source>
        <dbReference type="EMBL" id="MEK8089539.1"/>
    </source>
</evidence>
<dbReference type="EMBL" id="JBBPCO010000006">
    <property type="protein sequence ID" value="MEK8089539.1"/>
    <property type="molecule type" value="Genomic_DNA"/>
</dbReference>
<feature type="domain" description="Fe2OG dioxygenase" evidence="8">
    <location>
        <begin position="78"/>
        <end position="175"/>
    </location>
</feature>
<feature type="binding site" evidence="7">
    <location>
        <position position="98"/>
    </location>
    <ligand>
        <name>Fe cation</name>
        <dbReference type="ChEBI" id="CHEBI:24875"/>
    </ligand>
</feature>
<dbReference type="InterPro" id="IPR044862">
    <property type="entry name" value="Pro_4_hyd_alph_FE2OG_OXY"/>
</dbReference>
<dbReference type="NCBIfam" id="NF003974">
    <property type="entry name" value="PRK05467.1-3"/>
    <property type="match status" value="1"/>
</dbReference>
<comment type="caution">
    <text evidence="9">The sequence shown here is derived from an EMBL/GenBank/DDBJ whole genome shotgun (WGS) entry which is preliminary data.</text>
</comment>
<keyword evidence="3 7" id="KW-0847">Vitamin C</keyword>
<proteinExistence type="inferred from homology"/>
<dbReference type="Gene3D" id="4.10.860.20">
    <property type="entry name" value="Rabenosyn, Rab binding domain"/>
    <property type="match status" value="1"/>
</dbReference>
<evidence type="ECO:0000256" key="6">
    <source>
        <dbReference type="ARBA" id="ARBA00023004"/>
    </source>
</evidence>
<organism evidence="9 10">
    <name type="scientific">Thermithiobacillus plumbiphilus</name>
    <dbReference type="NCBI Taxonomy" id="1729899"/>
    <lineage>
        <taxon>Bacteria</taxon>
        <taxon>Pseudomonadati</taxon>
        <taxon>Pseudomonadota</taxon>
        <taxon>Acidithiobacillia</taxon>
        <taxon>Acidithiobacillales</taxon>
        <taxon>Thermithiobacillaceae</taxon>
        <taxon>Thermithiobacillus</taxon>
    </lineage>
</organism>
<dbReference type="PROSITE" id="PS51471">
    <property type="entry name" value="FE2OG_OXY"/>
    <property type="match status" value="1"/>
</dbReference>
<keyword evidence="5 7" id="KW-0560">Oxidoreductase</keyword>
<dbReference type="NCBIfam" id="NF003975">
    <property type="entry name" value="PRK05467.1-4"/>
    <property type="match status" value="1"/>
</dbReference>
<keyword evidence="10" id="KW-1185">Reference proteome</keyword>
<dbReference type="Pfam" id="PF13640">
    <property type="entry name" value="2OG-FeII_Oxy_3"/>
    <property type="match status" value="1"/>
</dbReference>
<evidence type="ECO:0000256" key="4">
    <source>
        <dbReference type="ARBA" id="ARBA00022964"/>
    </source>
</evidence>
<reference evidence="9 10" key="1">
    <citation type="submission" date="2024-04" db="EMBL/GenBank/DDBJ databases">
        <authorList>
            <person name="Abashina T."/>
            <person name="Shaikin A."/>
        </authorList>
    </citation>
    <scope>NUCLEOTIDE SEQUENCE [LARGE SCALE GENOMIC DNA]</scope>
    <source>
        <strain evidence="9 10">AAFK</strain>
    </source>
</reference>
<dbReference type="HAMAP" id="MF_00657">
    <property type="entry name" value="Hydroxyl_YbiX"/>
    <property type="match status" value="1"/>
</dbReference>
<dbReference type="SMART" id="SM00702">
    <property type="entry name" value="P4Hc"/>
    <property type="match status" value="1"/>
</dbReference>
<dbReference type="InterPro" id="IPR041097">
    <property type="entry name" value="PKHD_C"/>
</dbReference>
<evidence type="ECO:0000313" key="10">
    <source>
        <dbReference type="Proteomes" id="UP001446205"/>
    </source>
</evidence>
<keyword evidence="2 7" id="KW-0479">Metal-binding</keyword>
<dbReference type="InterPro" id="IPR006620">
    <property type="entry name" value="Pro_4_hyd_alph"/>
</dbReference>
<dbReference type="Gene3D" id="2.60.120.620">
    <property type="entry name" value="q2cbj1_9rhob like domain"/>
    <property type="match status" value="1"/>
</dbReference>
<feature type="binding site" evidence="7">
    <location>
        <position position="96"/>
    </location>
    <ligand>
        <name>Fe cation</name>
        <dbReference type="ChEBI" id="CHEBI:24875"/>
    </ligand>
</feature>
<dbReference type="InterPro" id="IPR005123">
    <property type="entry name" value="Oxoglu/Fe-dep_dioxygenase_dom"/>
</dbReference>
<dbReference type="Pfam" id="PF18331">
    <property type="entry name" value="PKHD_C"/>
    <property type="match status" value="1"/>
</dbReference>
<dbReference type="SUPFAM" id="SSF51197">
    <property type="entry name" value="Clavaminate synthase-like"/>
    <property type="match status" value="1"/>
</dbReference>
<feature type="binding site" evidence="7">
    <location>
        <position position="166"/>
    </location>
    <ligand>
        <name>2-oxoglutarate</name>
        <dbReference type="ChEBI" id="CHEBI:16810"/>
    </ligand>
</feature>
<dbReference type="Proteomes" id="UP001446205">
    <property type="component" value="Unassembled WGS sequence"/>
</dbReference>